<evidence type="ECO:0000313" key="5">
    <source>
        <dbReference type="EMBL" id="KAK6625659.1"/>
    </source>
</evidence>
<dbReference type="PANTHER" id="PTHR11782:SF127">
    <property type="entry name" value="NTPASE, ISOFORM F"/>
    <property type="match status" value="1"/>
</dbReference>
<evidence type="ECO:0000256" key="3">
    <source>
        <dbReference type="PIRSR" id="PIRSR600407-1"/>
    </source>
</evidence>
<proteinExistence type="inferred from homology"/>
<keyword evidence="4" id="KW-0732">Signal</keyword>
<dbReference type="GO" id="GO:0016787">
    <property type="term" value="F:hydrolase activity"/>
    <property type="evidence" value="ECO:0007669"/>
    <property type="project" value="UniProtKB-KW"/>
</dbReference>
<accession>A0AAN8S8V3</accession>
<comment type="caution">
    <text evidence="5">The sequence shown here is derived from an EMBL/GenBank/DDBJ whole genome shotgun (WGS) entry which is preliminary data.</text>
</comment>
<feature type="signal peptide" evidence="4">
    <location>
        <begin position="1"/>
        <end position="24"/>
    </location>
</feature>
<sequence length="426" mass="49034">MNRLLLTLSIVAVIFPGRWNFCDSFKANVCDKLSLFFGLRQELYSCVIECGDYKCQLACYSFIPSKSGRNLWLNKKFYICSIQKVHEFVHDPEKFKATIDHLLDEAKKNIPKALWHVSPLILVGTSRFLDYITKNKLECLKPIISCHLKATGFQVPQEPMVLLTDRNEGLFDWFTVNMMFGRLRGKQLKTVAVLNLELKSNQVTFVTSEEEQKTEKYQPYIASEEFGTGKQFQIYSRSFPELGIGEIRQKIIKKGTYEGGVYYPECLLPSYEGSWQYNGVTYRVAGSKGSTNSTLKSNVPNERGVDIEKCSSVVRQVLCPLPKVPSLAGREIFGLNSYFRTFDDAGFRDIWMAGFFSVKELTDYVMGICRQNKFKVDYLCMDLMYILLLLRDFYGLRPKDTIYLMGDIREHEVEKTLGIAYLNLML</sequence>
<feature type="active site" description="Proton acceptor" evidence="3">
    <location>
        <position position="168"/>
    </location>
</feature>
<dbReference type="Proteomes" id="UP001372834">
    <property type="component" value="Unassembled WGS sequence"/>
</dbReference>
<dbReference type="Gene3D" id="3.30.420.40">
    <property type="match status" value="1"/>
</dbReference>
<reference evidence="5 6" key="1">
    <citation type="submission" date="2023-10" db="EMBL/GenBank/DDBJ databases">
        <title>Genomes of two closely related lineages of the louse Polyplax serrata with different host specificities.</title>
        <authorList>
            <person name="Martinu J."/>
            <person name="Tarabai H."/>
            <person name="Stefka J."/>
            <person name="Hypsa V."/>
        </authorList>
    </citation>
    <scope>NUCLEOTIDE SEQUENCE [LARGE SCALE GENOMIC DNA]</scope>
    <source>
        <strain evidence="5">HR10_N</strain>
    </source>
</reference>
<protein>
    <submittedName>
        <fullName evidence="5">Uncharacterized protein</fullName>
    </submittedName>
</protein>
<evidence type="ECO:0000256" key="2">
    <source>
        <dbReference type="ARBA" id="ARBA00022801"/>
    </source>
</evidence>
<feature type="chain" id="PRO_5043003444" evidence="4">
    <location>
        <begin position="25"/>
        <end position="426"/>
    </location>
</feature>
<comment type="similarity">
    <text evidence="1">Belongs to the GDA1/CD39 NTPase family.</text>
</comment>
<dbReference type="Gene3D" id="3.30.420.150">
    <property type="entry name" value="Exopolyphosphatase. Domain 2"/>
    <property type="match status" value="1"/>
</dbReference>
<organism evidence="5 6">
    <name type="scientific">Polyplax serrata</name>
    <name type="common">Common mouse louse</name>
    <dbReference type="NCBI Taxonomy" id="468196"/>
    <lineage>
        <taxon>Eukaryota</taxon>
        <taxon>Metazoa</taxon>
        <taxon>Ecdysozoa</taxon>
        <taxon>Arthropoda</taxon>
        <taxon>Hexapoda</taxon>
        <taxon>Insecta</taxon>
        <taxon>Pterygota</taxon>
        <taxon>Neoptera</taxon>
        <taxon>Paraneoptera</taxon>
        <taxon>Psocodea</taxon>
        <taxon>Troctomorpha</taxon>
        <taxon>Phthiraptera</taxon>
        <taxon>Anoplura</taxon>
        <taxon>Polyplacidae</taxon>
        <taxon>Polyplax</taxon>
    </lineage>
</organism>
<evidence type="ECO:0000256" key="1">
    <source>
        <dbReference type="ARBA" id="ARBA00009283"/>
    </source>
</evidence>
<evidence type="ECO:0000313" key="6">
    <source>
        <dbReference type="Proteomes" id="UP001372834"/>
    </source>
</evidence>
<gene>
    <name evidence="5" type="ORF">RUM43_005958</name>
</gene>
<dbReference type="AlphaFoldDB" id="A0AAN8S8V3"/>
<dbReference type="Pfam" id="PF01150">
    <property type="entry name" value="GDA1_CD39"/>
    <property type="match status" value="1"/>
</dbReference>
<name>A0AAN8S8V3_POLSC</name>
<dbReference type="PANTHER" id="PTHR11782">
    <property type="entry name" value="ADENOSINE/GUANOSINE DIPHOSPHATASE"/>
    <property type="match status" value="1"/>
</dbReference>
<evidence type="ECO:0000256" key="4">
    <source>
        <dbReference type="SAM" id="SignalP"/>
    </source>
</evidence>
<dbReference type="EMBL" id="JAWJWE010000037">
    <property type="protein sequence ID" value="KAK6625659.1"/>
    <property type="molecule type" value="Genomic_DNA"/>
</dbReference>
<keyword evidence="2" id="KW-0378">Hydrolase</keyword>
<dbReference type="InterPro" id="IPR000407">
    <property type="entry name" value="GDA1_CD39_NTPase"/>
</dbReference>